<dbReference type="Proteomes" id="UP000447876">
    <property type="component" value="Unassembled WGS sequence"/>
</dbReference>
<dbReference type="InterPro" id="IPR003660">
    <property type="entry name" value="HAMP_dom"/>
</dbReference>
<dbReference type="EMBL" id="WNZW01000001">
    <property type="protein sequence ID" value="MUG43996.1"/>
    <property type="molecule type" value="Genomic_DNA"/>
</dbReference>
<evidence type="ECO:0000256" key="5">
    <source>
        <dbReference type="ARBA" id="ARBA00029447"/>
    </source>
</evidence>
<dbReference type="Pfam" id="PF00672">
    <property type="entry name" value="HAMP"/>
    <property type="match status" value="1"/>
</dbReference>
<evidence type="ECO:0000256" key="7">
    <source>
        <dbReference type="SAM" id="Phobius"/>
    </source>
</evidence>
<dbReference type="SUPFAM" id="SSF58104">
    <property type="entry name" value="Methyl-accepting chemotaxis protein (MCP) signaling domain"/>
    <property type="match status" value="1"/>
</dbReference>
<dbReference type="SMART" id="SM00304">
    <property type="entry name" value="HAMP"/>
    <property type="match status" value="1"/>
</dbReference>
<keyword evidence="7" id="KW-1133">Transmembrane helix</keyword>
<keyword evidence="7" id="KW-0812">Transmembrane</keyword>
<keyword evidence="3 7" id="KW-0472">Membrane</keyword>
<dbReference type="PROSITE" id="PS50885">
    <property type="entry name" value="HAMP"/>
    <property type="match status" value="1"/>
</dbReference>
<sequence>MLGIKHSISRKFMTTFAVVIVLSSLLFSISFYYVSMGIINNNVLPQFDKVLHTSTQDIYRRLDTTMSLQLLKGGENNRFGVEAYLTKSAEDFQLDTVYLIHLHDEQATVIAASTGSAVQASEAIAVQNAMKQASAGKLAISDLYSDKFGYHKTAYIQVPGSELMLAVGMDATFVKEKQSEIFWICFGITALIIIVGSAAAFWISKRITRPLKSLTQVTEAMARGDLRQSIQVQGHDELAQLALSFRTMTEQLKGMISSVHHTSQAVVNTSDRLLSSAQTFEQLIYSSDKAAQQVEAGSTTLASTAAENARAMEEISKGIQYIASSSADITEKIGEASQKAITGNELAHGAVDGMLLVEVAAAESMNLISLMNERSEAIAQIVGTVKEISKQINILALNAAIESARAGEQGKGFAVVAEEIRKLAEQSRIATDEIGDYLLAIQEESGNSVRAMQRVSEEIQSGTSRVKNAEEAFSHLTEWIQSINLTIQSISSSTQQVSASAEEVTVSVEDAANITAKSLEMIEEIAGNSTTQAEEIKDHANTVRNLHEGALSLRESVSKFII</sequence>
<dbReference type="CDD" id="cd06225">
    <property type="entry name" value="HAMP"/>
    <property type="match status" value="1"/>
</dbReference>
<evidence type="ECO:0000259" key="9">
    <source>
        <dbReference type="PROSITE" id="PS50885"/>
    </source>
</evidence>
<evidence type="ECO:0000256" key="3">
    <source>
        <dbReference type="ARBA" id="ARBA00023136"/>
    </source>
</evidence>
<keyword evidence="2" id="KW-1003">Cell membrane</keyword>
<evidence type="ECO:0000256" key="6">
    <source>
        <dbReference type="PROSITE-ProRule" id="PRU00284"/>
    </source>
</evidence>
<protein>
    <submittedName>
        <fullName evidence="10">HAMP domain-containing protein</fullName>
    </submittedName>
</protein>
<feature type="transmembrane region" description="Helical" evidence="7">
    <location>
        <begin position="12"/>
        <end position="34"/>
    </location>
</feature>
<evidence type="ECO:0000256" key="4">
    <source>
        <dbReference type="ARBA" id="ARBA00023224"/>
    </source>
</evidence>
<dbReference type="PANTHER" id="PTHR32089:SF112">
    <property type="entry name" value="LYSOZYME-LIKE PROTEIN-RELATED"/>
    <property type="match status" value="1"/>
</dbReference>
<keyword evidence="4 6" id="KW-0807">Transducer</keyword>
<dbReference type="Gene3D" id="6.10.340.10">
    <property type="match status" value="1"/>
</dbReference>
<dbReference type="GO" id="GO:0005886">
    <property type="term" value="C:plasma membrane"/>
    <property type="evidence" value="ECO:0007669"/>
    <property type="project" value="UniProtKB-SubCell"/>
</dbReference>
<accession>A0A7X2YXW5</accession>
<comment type="similarity">
    <text evidence="5">Belongs to the methyl-accepting chemotaxis (MCP) protein family.</text>
</comment>
<evidence type="ECO:0000313" key="10">
    <source>
        <dbReference type="EMBL" id="MUG43996.1"/>
    </source>
</evidence>
<dbReference type="GO" id="GO:0007165">
    <property type="term" value="P:signal transduction"/>
    <property type="evidence" value="ECO:0007669"/>
    <property type="project" value="UniProtKB-KW"/>
</dbReference>
<dbReference type="InterPro" id="IPR004089">
    <property type="entry name" value="MCPsignal_dom"/>
</dbReference>
<proteinExistence type="inferred from homology"/>
<comment type="caution">
    <text evidence="10">The sequence shown here is derived from an EMBL/GenBank/DDBJ whole genome shotgun (WGS) entry which is preliminary data.</text>
</comment>
<evidence type="ECO:0000256" key="1">
    <source>
        <dbReference type="ARBA" id="ARBA00004236"/>
    </source>
</evidence>
<dbReference type="SMART" id="SM00283">
    <property type="entry name" value="MA"/>
    <property type="match status" value="1"/>
</dbReference>
<feature type="domain" description="HAMP" evidence="9">
    <location>
        <begin position="205"/>
        <end position="257"/>
    </location>
</feature>
<dbReference type="Pfam" id="PF00015">
    <property type="entry name" value="MCPsignal"/>
    <property type="match status" value="1"/>
</dbReference>
<dbReference type="OrthoDB" id="369835at2"/>
<reference evidence="10 11" key="1">
    <citation type="submission" date="2019-11" db="EMBL/GenBank/DDBJ databases">
        <title>Draft genome sequences of five Paenibacillus species of dairy origin.</title>
        <authorList>
            <person name="Olajide A.M."/>
            <person name="Chen S."/>
            <person name="Lapointe G."/>
        </authorList>
    </citation>
    <scope>NUCLEOTIDE SEQUENCE [LARGE SCALE GENOMIC DNA]</scope>
    <source>
        <strain evidence="10 11">12CR55</strain>
    </source>
</reference>
<evidence type="ECO:0000259" key="8">
    <source>
        <dbReference type="PROSITE" id="PS50111"/>
    </source>
</evidence>
<comment type="subcellular location">
    <subcellularLocation>
        <location evidence="1">Cell membrane</location>
    </subcellularLocation>
</comment>
<dbReference type="CDD" id="cd11386">
    <property type="entry name" value="MCP_signal"/>
    <property type="match status" value="1"/>
</dbReference>
<evidence type="ECO:0000256" key="2">
    <source>
        <dbReference type="ARBA" id="ARBA00022475"/>
    </source>
</evidence>
<dbReference type="RefSeq" id="WP_155609421.1">
    <property type="nucleotide sequence ID" value="NZ_WNZW01000001.1"/>
</dbReference>
<gene>
    <name evidence="10" type="ORF">GNP95_03110</name>
</gene>
<name>A0A7X2YXW5_9BACL</name>
<evidence type="ECO:0000313" key="11">
    <source>
        <dbReference type="Proteomes" id="UP000447876"/>
    </source>
</evidence>
<feature type="transmembrane region" description="Helical" evidence="7">
    <location>
        <begin position="181"/>
        <end position="203"/>
    </location>
</feature>
<dbReference type="PANTHER" id="PTHR32089">
    <property type="entry name" value="METHYL-ACCEPTING CHEMOTAXIS PROTEIN MCPB"/>
    <property type="match status" value="1"/>
</dbReference>
<dbReference type="AlphaFoldDB" id="A0A7X2YXW5"/>
<feature type="domain" description="Methyl-accepting transducer" evidence="8">
    <location>
        <begin position="276"/>
        <end position="512"/>
    </location>
</feature>
<dbReference type="PROSITE" id="PS50111">
    <property type="entry name" value="CHEMOTAXIS_TRANSDUC_2"/>
    <property type="match status" value="1"/>
</dbReference>
<organism evidence="10 11">
    <name type="scientific">Paenibacillus woosongensis</name>
    <dbReference type="NCBI Taxonomy" id="307580"/>
    <lineage>
        <taxon>Bacteria</taxon>
        <taxon>Bacillati</taxon>
        <taxon>Bacillota</taxon>
        <taxon>Bacilli</taxon>
        <taxon>Bacillales</taxon>
        <taxon>Paenibacillaceae</taxon>
        <taxon>Paenibacillus</taxon>
    </lineage>
</organism>
<dbReference type="Gene3D" id="1.10.287.950">
    <property type="entry name" value="Methyl-accepting chemotaxis protein"/>
    <property type="match status" value="1"/>
</dbReference>